<dbReference type="Pfam" id="PF00291">
    <property type="entry name" value="PALP"/>
    <property type="match status" value="1"/>
</dbReference>
<comment type="similarity">
    <text evidence="3">In the C-terminal section; belongs to the TrpB family.</text>
</comment>
<evidence type="ECO:0000256" key="13">
    <source>
        <dbReference type="RuleBase" id="RU003663"/>
    </source>
</evidence>
<dbReference type="Proteomes" id="UP000184300">
    <property type="component" value="Unassembled WGS sequence"/>
</dbReference>
<evidence type="ECO:0000256" key="12">
    <source>
        <dbReference type="ARBA" id="ARBA00049047"/>
    </source>
</evidence>
<evidence type="ECO:0000256" key="5">
    <source>
        <dbReference type="ARBA" id="ARBA00012043"/>
    </source>
</evidence>
<dbReference type="InterPro" id="IPR023026">
    <property type="entry name" value="Trp_synth_beta/beta-like"/>
</dbReference>
<evidence type="ECO:0000256" key="8">
    <source>
        <dbReference type="ARBA" id="ARBA00022822"/>
    </source>
</evidence>
<dbReference type="Gene3D" id="3.20.20.70">
    <property type="entry name" value="Aldolase class I"/>
    <property type="match status" value="1"/>
</dbReference>
<evidence type="ECO:0000313" key="16">
    <source>
        <dbReference type="Proteomes" id="UP000184300"/>
    </source>
</evidence>
<reference evidence="16" key="1">
    <citation type="journal article" date="2017" name="Genome Biol.">
        <title>Comparative genomics reveals high biological diversity and specific adaptations in the industrially and medically important fungal genus Aspergillus.</title>
        <authorList>
            <person name="de Vries R.P."/>
            <person name="Riley R."/>
            <person name="Wiebenga A."/>
            <person name="Aguilar-Osorio G."/>
            <person name="Amillis S."/>
            <person name="Uchima C.A."/>
            <person name="Anderluh G."/>
            <person name="Asadollahi M."/>
            <person name="Askin M."/>
            <person name="Barry K."/>
            <person name="Battaglia E."/>
            <person name="Bayram O."/>
            <person name="Benocci T."/>
            <person name="Braus-Stromeyer S.A."/>
            <person name="Caldana C."/>
            <person name="Canovas D."/>
            <person name="Cerqueira G.C."/>
            <person name="Chen F."/>
            <person name="Chen W."/>
            <person name="Choi C."/>
            <person name="Clum A."/>
            <person name="Dos Santos R.A."/>
            <person name="Damasio A.R."/>
            <person name="Diallinas G."/>
            <person name="Emri T."/>
            <person name="Fekete E."/>
            <person name="Flipphi M."/>
            <person name="Freyberg S."/>
            <person name="Gallo A."/>
            <person name="Gournas C."/>
            <person name="Habgood R."/>
            <person name="Hainaut M."/>
            <person name="Harispe M.L."/>
            <person name="Henrissat B."/>
            <person name="Hilden K.S."/>
            <person name="Hope R."/>
            <person name="Hossain A."/>
            <person name="Karabika E."/>
            <person name="Karaffa L."/>
            <person name="Karanyi Z."/>
            <person name="Krasevec N."/>
            <person name="Kuo A."/>
            <person name="Kusch H."/>
            <person name="LaButti K."/>
            <person name="Lagendijk E.L."/>
            <person name="Lapidus A."/>
            <person name="Levasseur A."/>
            <person name="Lindquist E."/>
            <person name="Lipzen A."/>
            <person name="Logrieco A.F."/>
            <person name="MacCabe A."/>
            <person name="Maekelae M.R."/>
            <person name="Malavazi I."/>
            <person name="Melin P."/>
            <person name="Meyer V."/>
            <person name="Mielnichuk N."/>
            <person name="Miskei M."/>
            <person name="Molnar A.P."/>
            <person name="Mule G."/>
            <person name="Ngan C.Y."/>
            <person name="Orejas M."/>
            <person name="Orosz E."/>
            <person name="Ouedraogo J.P."/>
            <person name="Overkamp K.M."/>
            <person name="Park H.-S."/>
            <person name="Perrone G."/>
            <person name="Piumi F."/>
            <person name="Punt P.J."/>
            <person name="Ram A.F."/>
            <person name="Ramon A."/>
            <person name="Rauscher S."/>
            <person name="Record E."/>
            <person name="Riano-Pachon D.M."/>
            <person name="Robert V."/>
            <person name="Roehrig J."/>
            <person name="Ruller R."/>
            <person name="Salamov A."/>
            <person name="Salih N.S."/>
            <person name="Samson R.A."/>
            <person name="Sandor E."/>
            <person name="Sanguinetti M."/>
            <person name="Schuetze T."/>
            <person name="Sepcic K."/>
            <person name="Shelest E."/>
            <person name="Sherlock G."/>
            <person name="Sophianopoulou V."/>
            <person name="Squina F.M."/>
            <person name="Sun H."/>
            <person name="Susca A."/>
            <person name="Todd R.B."/>
            <person name="Tsang A."/>
            <person name="Unkles S.E."/>
            <person name="van de Wiele N."/>
            <person name="van Rossen-Uffink D."/>
            <person name="Oliveira J.V."/>
            <person name="Vesth T.C."/>
            <person name="Visser J."/>
            <person name="Yu J.-H."/>
            <person name="Zhou M."/>
            <person name="Andersen M.R."/>
            <person name="Archer D.B."/>
            <person name="Baker S.E."/>
            <person name="Benoit I."/>
            <person name="Brakhage A.A."/>
            <person name="Braus G.H."/>
            <person name="Fischer R."/>
            <person name="Frisvad J.C."/>
            <person name="Goldman G.H."/>
            <person name="Houbraken J."/>
            <person name="Oakley B."/>
            <person name="Pocsi I."/>
            <person name="Scazzocchio C."/>
            <person name="Seiboth B."/>
            <person name="vanKuyk P.A."/>
            <person name="Wortman J."/>
            <person name="Dyer P.S."/>
            <person name="Grigoriev I.V."/>
        </authorList>
    </citation>
    <scope>NUCLEOTIDE SEQUENCE [LARGE SCALE GENOMIC DNA]</scope>
    <source>
        <strain evidence="16">CBS 516.65</strain>
    </source>
</reference>
<accession>A0A1L9V8L5</accession>
<dbReference type="AlphaFoldDB" id="A0A1L9V8L5"/>
<dbReference type="UniPathway" id="UPA00035">
    <property type="reaction ID" value="UER00044"/>
</dbReference>
<evidence type="ECO:0000256" key="6">
    <source>
        <dbReference type="ARBA" id="ARBA00018724"/>
    </source>
</evidence>
<dbReference type="SUPFAM" id="SSF53686">
    <property type="entry name" value="Tryptophan synthase beta subunit-like PLP-dependent enzymes"/>
    <property type="match status" value="1"/>
</dbReference>
<dbReference type="GeneID" id="34459203"/>
<dbReference type="FunFam" id="3.40.50.1100:FF:000004">
    <property type="entry name" value="Tryptophan synthase beta chain"/>
    <property type="match status" value="1"/>
</dbReference>
<sequence>MPTTRPTGIGHIRDDGETQILADCKAAGVNGFIIVDLPPEEVIRFRNGCTKTGLSYVPLIAPSTTEDRMKILCGIADSFIYLVSRMGVTGATGSLNADLPAHIKRVKELSSNVPVAVGFGISTREHFKCVTSVVDGAVIGSRIIAVLADAPAGQAARTVEDYCSQITERSVTRDYSGTTATTVVESSEATTTTTTTTAIDGTERFGVFGGQYVPEALTTCLAELEAGFQSALEDPTFWEEYRSYYPYMGRPSSLHLAHQLTEHAGGANIWLKREDLNHTGSHKINNALGQILIARRLGKTEIIAETGAGQHGVATTTVCAKFGMKCTIYMGAEDVRRQVLNVFRIRLLGATVVPVEAGSRTLRDAVNEAFRAWIVRLDTTHYIIGSAIGPHPFPTIVRTFQSVIGDETKAQLKELGKSLDAVVACVGGGSNAVGMFYPFSSIPSVQLVGVEAGGDGLDTARHSATLSGGSVGVLHGVRTYVLQNQHGQISDTYSVSAGLDYPGVGPELAQWKESNRATFLSATNAQAFQGFRLLSQLEGIIPALETAHAVWGAIETAKQLGPGKDLVLCLSGRGDKDVQSVADELPKIGPQIGWELRF</sequence>
<dbReference type="PANTHER" id="PTHR48077:SF3">
    <property type="entry name" value="TRYPTOPHAN SYNTHASE"/>
    <property type="match status" value="1"/>
</dbReference>
<keyword evidence="11 13" id="KW-0456">Lyase</keyword>
<dbReference type="RefSeq" id="XP_022396913.1">
    <property type="nucleotide sequence ID" value="XM_022542942.1"/>
</dbReference>
<dbReference type="InterPro" id="IPR001926">
    <property type="entry name" value="TrpB-like_PALP"/>
</dbReference>
<evidence type="ECO:0000256" key="4">
    <source>
        <dbReference type="ARBA" id="ARBA00006095"/>
    </source>
</evidence>
<dbReference type="GO" id="GO:0004834">
    <property type="term" value="F:tryptophan synthase activity"/>
    <property type="evidence" value="ECO:0007669"/>
    <property type="project" value="UniProtKB-EC"/>
</dbReference>
<evidence type="ECO:0000256" key="2">
    <source>
        <dbReference type="ARBA" id="ARBA00004733"/>
    </source>
</evidence>
<proteinExistence type="inferred from homology"/>
<dbReference type="HAMAP" id="MF_00133">
    <property type="entry name" value="Trp_synth_beta"/>
    <property type="match status" value="1"/>
</dbReference>
<keyword evidence="10 13" id="KW-0057">Aromatic amino acid biosynthesis</keyword>
<evidence type="ECO:0000259" key="14">
    <source>
        <dbReference type="Pfam" id="PF00291"/>
    </source>
</evidence>
<dbReference type="InterPro" id="IPR006653">
    <property type="entry name" value="Trp_synth_b_CS"/>
</dbReference>
<dbReference type="NCBIfam" id="TIGR00262">
    <property type="entry name" value="trpA"/>
    <property type="match status" value="1"/>
</dbReference>
<dbReference type="InterPro" id="IPR011060">
    <property type="entry name" value="RibuloseP-bd_barrel"/>
</dbReference>
<dbReference type="FunFam" id="3.40.50.1100:FF:000001">
    <property type="entry name" value="Tryptophan synthase beta chain"/>
    <property type="match status" value="1"/>
</dbReference>
<dbReference type="NCBIfam" id="TIGR00263">
    <property type="entry name" value="trpB"/>
    <property type="match status" value="1"/>
</dbReference>
<keyword evidence="16" id="KW-1185">Reference proteome</keyword>
<evidence type="ECO:0000256" key="11">
    <source>
        <dbReference type="ARBA" id="ARBA00023239"/>
    </source>
</evidence>
<evidence type="ECO:0000256" key="1">
    <source>
        <dbReference type="ARBA" id="ARBA00001933"/>
    </source>
</evidence>
<evidence type="ECO:0000256" key="9">
    <source>
        <dbReference type="ARBA" id="ARBA00022898"/>
    </source>
</evidence>
<gene>
    <name evidence="15" type="ORF">ASPGLDRAFT_179464</name>
</gene>
<name>A0A1L9V8L5_ASPGL</name>
<dbReference type="STRING" id="1160497.A0A1L9V8L5"/>
<evidence type="ECO:0000256" key="10">
    <source>
        <dbReference type="ARBA" id="ARBA00023141"/>
    </source>
</evidence>
<dbReference type="InterPro" id="IPR002028">
    <property type="entry name" value="Trp_synthase_suA"/>
</dbReference>
<dbReference type="SUPFAM" id="SSF51366">
    <property type="entry name" value="Ribulose-phoshate binding barrel"/>
    <property type="match status" value="1"/>
</dbReference>
<dbReference type="InterPro" id="IPR036052">
    <property type="entry name" value="TrpB-like_PALP_sf"/>
</dbReference>
<dbReference type="GO" id="GO:0005737">
    <property type="term" value="C:cytoplasm"/>
    <property type="evidence" value="ECO:0007669"/>
    <property type="project" value="TreeGrafter"/>
</dbReference>
<comment type="catalytic activity">
    <reaction evidence="12 13">
        <text>(1S,2R)-1-C-(indol-3-yl)glycerol 3-phosphate + L-serine = D-glyceraldehyde 3-phosphate + L-tryptophan + H2O</text>
        <dbReference type="Rhea" id="RHEA:10532"/>
        <dbReference type="ChEBI" id="CHEBI:15377"/>
        <dbReference type="ChEBI" id="CHEBI:33384"/>
        <dbReference type="ChEBI" id="CHEBI:57912"/>
        <dbReference type="ChEBI" id="CHEBI:58866"/>
        <dbReference type="ChEBI" id="CHEBI:59776"/>
        <dbReference type="EC" id="4.2.1.20"/>
    </reaction>
</comment>
<comment type="similarity">
    <text evidence="4">In the N-terminal section; belongs to the TrpA family.</text>
</comment>
<dbReference type="OrthoDB" id="10050244at2759"/>
<comment type="pathway">
    <text evidence="2 13">Amino-acid biosynthesis; L-tryptophan biosynthesis; L-tryptophan from chorismate: step 5/5.</text>
</comment>
<dbReference type="PROSITE" id="PS00168">
    <property type="entry name" value="TRP_SYNTHASE_BETA"/>
    <property type="match status" value="1"/>
</dbReference>
<dbReference type="PANTHER" id="PTHR48077">
    <property type="entry name" value="TRYPTOPHAN SYNTHASE-RELATED"/>
    <property type="match status" value="1"/>
</dbReference>
<protein>
    <recommendedName>
        <fullName evidence="6 13">Tryptophan synthase</fullName>
        <ecNumber evidence="5 13">4.2.1.20</ecNumber>
    </recommendedName>
</protein>
<dbReference type="VEuPathDB" id="FungiDB:ASPGLDRAFT_179464"/>
<dbReference type="Pfam" id="PF00290">
    <property type="entry name" value="Trp_syntA"/>
    <property type="match status" value="1"/>
</dbReference>
<keyword evidence="7 13" id="KW-0028">Amino-acid biosynthesis</keyword>
<keyword evidence="9 13" id="KW-0663">Pyridoxal phosphate</keyword>
<dbReference type="InterPro" id="IPR006654">
    <property type="entry name" value="Trp_synth_beta"/>
</dbReference>
<feature type="domain" description="Tryptophan synthase beta chain-like PALP" evidence="14">
    <location>
        <begin position="250"/>
        <end position="572"/>
    </location>
</feature>
<keyword evidence="8 13" id="KW-0822">Tryptophan biosynthesis</keyword>
<dbReference type="EMBL" id="KV878912">
    <property type="protein sequence ID" value="OJJ80215.1"/>
    <property type="molecule type" value="Genomic_DNA"/>
</dbReference>
<evidence type="ECO:0000256" key="3">
    <source>
        <dbReference type="ARBA" id="ARBA00005761"/>
    </source>
</evidence>
<dbReference type="EC" id="4.2.1.20" evidence="5 13"/>
<evidence type="ECO:0000256" key="7">
    <source>
        <dbReference type="ARBA" id="ARBA00022605"/>
    </source>
</evidence>
<evidence type="ECO:0000313" key="15">
    <source>
        <dbReference type="EMBL" id="OJJ80215.1"/>
    </source>
</evidence>
<dbReference type="InterPro" id="IPR013785">
    <property type="entry name" value="Aldolase_TIM"/>
</dbReference>
<comment type="cofactor">
    <cofactor evidence="1 13">
        <name>pyridoxal 5'-phosphate</name>
        <dbReference type="ChEBI" id="CHEBI:597326"/>
    </cofactor>
</comment>
<dbReference type="CDD" id="cd04724">
    <property type="entry name" value="Tryptophan_synthase_alpha"/>
    <property type="match status" value="1"/>
</dbReference>
<dbReference type="Gene3D" id="3.40.50.1100">
    <property type="match status" value="2"/>
</dbReference>
<organism evidence="15 16">
    <name type="scientific">Aspergillus glaucus CBS 516.65</name>
    <dbReference type="NCBI Taxonomy" id="1160497"/>
    <lineage>
        <taxon>Eukaryota</taxon>
        <taxon>Fungi</taxon>
        <taxon>Dikarya</taxon>
        <taxon>Ascomycota</taxon>
        <taxon>Pezizomycotina</taxon>
        <taxon>Eurotiomycetes</taxon>
        <taxon>Eurotiomycetidae</taxon>
        <taxon>Eurotiales</taxon>
        <taxon>Aspergillaceae</taxon>
        <taxon>Aspergillus</taxon>
        <taxon>Aspergillus subgen. Aspergillus</taxon>
    </lineage>
</organism>
<dbReference type="CDD" id="cd06446">
    <property type="entry name" value="Trp-synth_B"/>
    <property type="match status" value="1"/>
</dbReference>